<organism evidence="1 2">
    <name type="scientific">Fonsecaea pedrosoi CBS 271.37</name>
    <dbReference type="NCBI Taxonomy" id="1442368"/>
    <lineage>
        <taxon>Eukaryota</taxon>
        <taxon>Fungi</taxon>
        <taxon>Dikarya</taxon>
        <taxon>Ascomycota</taxon>
        <taxon>Pezizomycotina</taxon>
        <taxon>Eurotiomycetes</taxon>
        <taxon>Chaetothyriomycetidae</taxon>
        <taxon>Chaetothyriales</taxon>
        <taxon>Herpotrichiellaceae</taxon>
        <taxon>Fonsecaea</taxon>
    </lineage>
</organism>
<dbReference type="STRING" id="1442368.A0A0D2DGU3"/>
<keyword evidence="2" id="KW-1185">Reference proteome</keyword>
<accession>A0A0D2DGU3</accession>
<evidence type="ECO:0000313" key="2">
    <source>
        <dbReference type="Proteomes" id="UP000053029"/>
    </source>
</evidence>
<dbReference type="Proteomes" id="UP000053029">
    <property type="component" value="Unassembled WGS sequence"/>
</dbReference>
<dbReference type="AlphaFoldDB" id="A0A0D2DGU3"/>
<evidence type="ECO:0000313" key="1">
    <source>
        <dbReference type="EMBL" id="KIW76901.1"/>
    </source>
</evidence>
<name>A0A0D2DGU3_9EURO</name>
<protein>
    <submittedName>
        <fullName evidence="1">Uncharacterized protein</fullName>
    </submittedName>
</protein>
<dbReference type="VEuPathDB" id="FungiDB:Z517_09345"/>
<gene>
    <name evidence="1" type="ORF">Z517_09345</name>
</gene>
<dbReference type="OrthoDB" id="3645574at2759"/>
<reference evidence="1 2" key="1">
    <citation type="submission" date="2015-01" db="EMBL/GenBank/DDBJ databases">
        <title>The Genome Sequence of Fonsecaea pedrosoi CBS 271.37.</title>
        <authorList>
            <consortium name="The Broad Institute Genomics Platform"/>
            <person name="Cuomo C."/>
            <person name="de Hoog S."/>
            <person name="Gorbushina A."/>
            <person name="Stielow B."/>
            <person name="Teixiera M."/>
            <person name="Abouelleil A."/>
            <person name="Chapman S.B."/>
            <person name="Priest M."/>
            <person name="Young S.K."/>
            <person name="Wortman J."/>
            <person name="Nusbaum C."/>
            <person name="Birren B."/>
        </authorList>
    </citation>
    <scope>NUCLEOTIDE SEQUENCE [LARGE SCALE GENOMIC DNA]</scope>
    <source>
        <strain evidence="1 2">CBS 271.37</strain>
    </source>
</reference>
<dbReference type="RefSeq" id="XP_013280709.1">
    <property type="nucleotide sequence ID" value="XM_013425255.1"/>
</dbReference>
<proteinExistence type="predicted"/>
<dbReference type="GeneID" id="25308835"/>
<sequence>MSLSDLPLTVPLVLSDSDRIPRSIPRDRTYVTTDAYIRDLLVYHDMKLRYQPNAAISGNVEATHTDQNSPLPPGFLTTVTNENLNKHTHWFRASLNYPRVTDNLFMDHLQPRLAPSQVEGNECTQFQEILASYWTMEMSLFIDQKFLDRKAYLKDLRAQDEDQGR</sequence>
<dbReference type="EMBL" id="KN846974">
    <property type="protein sequence ID" value="KIW76901.1"/>
    <property type="molecule type" value="Genomic_DNA"/>
</dbReference>
<dbReference type="HOGENOM" id="CLU_025005_0_2_1"/>